<dbReference type="OMA" id="RARWCIV"/>
<dbReference type="SUPFAM" id="SSF53335">
    <property type="entry name" value="S-adenosyl-L-methionine-dependent methyltransferases"/>
    <property type="match status" value="1"/>
</dbReference>
<dbReference type="EMBL" id="KB445550">
    <property type="protein sequence ID" value="EMD00657.1"/>
    <property type="molecule type" value="Genomic_DNA"/>
</dbReference>
<organism evidence="1 2">
    <name type="scientific">Baudoinia panamericana (strain UAMH 10762)</name>
    <name type="common">Angels' share fungus</name>
    <name type="synonym">Baudoinia compniacensis (strain UAMH 10762)</name>
    <dbReference type="NCBI Taxonomy" id="717646"/>
    <lineage>
        <taxon>Eukaryota</taxon>
        <taxon>Fungi</taxon>
        <taxon>Dikarya</taxon>
        <taxon>Ascomycota</taxon>
        <taxon>Pezizomycotina</taxon>
        <taxon>Dothideomycetes</taxon>
        <taxon>Dothideomycetidae</taxon>
        <taxon>Mycosphaerellales</taxon>
        <taxon>Teratosphaeriaceae</taxon>
        <taxon>Baudoinia</taxon>
    </lineage>
</organism>
<dbReference type="Pfam" id="PF10294">
    <property type="entry name" value="Methyltransf_16"/>
    <property type="match status" value="1"/>
</dbReference>
<evidence type="ECO:0008006" key="3">
    <source>
        <dbReference type="Google" id="ProtNLM"/>
    </source>
</evidence>
<dbReference type="PANTHER" id="PTHR14614">
    <property type="entry name" value="HEPATOCELLULAR CARCINOMA-ASSOCIATED ANTIGEN"/>
    <property type="match status" value="1"/>
</dbReference>
<dbReference type="HOGENOM" id="CLU_032409_2_1_1"/>
<proteinExistence type="predicted"/>
<dbReference type="Proteomes" id="UP000011761">
    <property type="component" value="Unassembled WGS sequence"/>
</dbReference>
<feature type="non-terminal residue" evidence="1">
    <location>
        <position position="262"/>
    </location>
</feature>
<protein>
    <recommendedName>
        <fullName evidence="3">Nicotinamide N-methyltransferase</fullName>
    </recommendedName>
</protein>
<dbReference type="OrthoDB" id="407325at2759"/>
<dbReference type="RefSeq" id="XP_007671841.1">
    <property type="nucleotide sequence ID" value="XM_007673651.1"/>
</dbReference>
<feature type="non-terminal residue" evidence="1">
    <location>
        <position position="1"/>
    </location>
</feature>
<dbReference type="GO" id="GO:0008757">
    <property type="term" value="F:S-adenosylmethionine-dependent methyltransferase activity"/>
    <property type="evidence" value="ECO:0007669"/>
    <property type="project" value="UniProtKB-ARBA"/>
</dbReference>
<accession>M2MUP5</accession>
<dbReference type="InterPro" id="IPR029063">
    <property type="entry name" value="SAM-dependent_MTases_sf"/>
</dbReference>
<keyword evidence="2" id="KW-1185">Reference proteome</keyword>
<sequence length="262" mass="29229">PEDIFASAPGLIFTDDLRNNHGDPGSTIVYKSKRFGDIELETADPSIERERQLFSHYLWNAGIKLAELISDEHADGGKWSVNGERVLELGAGVGLDGIVAILAGAAEVVISDYPSSVVLSNLRANVKRAVRDRGVESTYRIEGHEWGEFGTAFASEQRHSFSRILAADCYWMPGQHHNLVLSMLHFLTVDPRARIFVIAGFHTGRAKLAAFFDVALAEGLNVEEIYEEDAEGIQREWASERDGGREDHTERKKWLVIARLKR</sequence>
<dbReference type="GO" id="GO:0005737">
    <property type="term" value="C:cytoplasm"/>
    <property type="evidence" value="ECO:0007669"/>
    <property type="project" value="TreeGrafter"/>
</dbReference>
<reference evidence="1 2" key="1">
    <citation type="journal article" date="2012" name="PLoS Pathog.">
        <title>Diverse lifestyles and strategies of plant pathogenesis encoded in the genomes of eighteen Dothideomycetes fungi.</title>
        <authorList>
            <person name="Ohm R.A."/>
            <person name="Feau N."/>
            <person name="Henrissat B."/>
            <person name="Schoch C.L."/>
            <person name="Horwitz B.A."/>
            <person name="Barry K.W."/>
            <person name="Condon B.J."/>
            <person name="Copeland A.C."/>
            <person name="Dhillon B."/>
            <person name="Glaser F."/>
            <person name="Hesse C.N."/>
            <person name="Kosti I."/>
            <person name="LaButti K."/>
            <person name="Lindquist E.A."/>
            <person name="Lucas S."/>
            <person name="Salamov A.A."/>
            <person name="Bradshaw R.E."/>
            <person name="Ciuffetti L."/>
            <person name="Hamelin R.C."/>
            <person name="Kema G.H.J."/>
            <person name="Lawrence C."/>
            <person name="Scott J.A."/>
            <person name="Spatafora J.W."/>
            <person name="Turgeon B.G."/>
            <person name="de Wit P.J.G.M."/>
            <person name="Zhong S."/>
            <person name="Goodwin S.B."/>
            <person name="Grigoriev I.V."/>
        </authorList>
    </citation>
    <scope>NUCLEOTIDE SEQUENCE [LARGE SCALE GENOMIC DNA]</scope>
    <source>
        <strain evidence="1 2">UAMH 10762</strain>
    </source>
</reference>
<name>M2MUP5_BAUPA</name>
<evidence type="ECO:0000313" key="1">
    <source>
        <dbReference type="EMBL" id="EMD00657.1"/>
    </source>
</evidence>
<dbReference type="PANTHER" id="PTHR14614:SF104">
    <property type="entry name" value="N-METHYLTRANSFERASE, PUTATIVE (AFU_ORTHOLOGUE AFUA_1G17750)-RELATED"/>
    <property type="match status" value="1"/>
</dbReference>
<dbReference type="AlphaFoldDB" id="M2MUP5"/>
<gene>
    <name evidence="1" type="ORF">BAUCODRAFT_55401</name>
</gene>
<dbReference type="KEGG" id="bcom:BAUCODRAFT_55401"/>
<dbReference type="GeneID" id="19115442"/>
<evidence type="ECO:0000313" key="2">
    <source>
        <dbReference type="Proteomes" id="UP000011761"/>
    </source>
</evidence>
<dbReference type="eggNOG" id="KOG2920">
    <property type="taxonomic scope" value="Eukaryota"/>
</dbReference>
<dbReference type="CDD" id="cd02440">
    <property type="entry name" value="AdoMet_MTases"/>
    <property type="match status" value="1"/>
</dbReference>
<dbReference type="Gene3D" id="3.40.50.150">
    <property type="entry name" value="Vaccinia Virus protein VP39"/>
    <property type="match status" value="1"/>
</dbReference>
<dbReference type="InterPro" id="IPR019410">
    <property type="entry name" value="Methyltransf_16"/>
</dbReference>